<organism evidence="3 4">
    <name type="scientific">Marinihelvus fidelis</name>
    <dbReference type="NCBI Taxonomy" id="2613842"/>
    <lineage>
        <taxon>Bacteria</taxon>
        <taxon>Pseudomonadati</taxon>
        <taxon>Pseudomonadota</taxon>
        <taxon>Gammaproteobacteria</taxon>
        <taxon>Chromatiales</taxon>
        <taxon>Wenzhouxiangellaceae</taxon>
        <taxon>Marinihelvus</taxon>
    </lineage>
</organism>
<evidence type="ECO:0000313" key="3">
    <source>
        <dbReference type="EMBL" id="KAA9131284.1"/>
    </source>
</evidence>
<dbReference type="PANTHER" id="PTHR12558:SF33">
    <property type="entry name" value="BLL7664 PROTEIN"/>
    <property type="match status" value="1"/>
</dbReference>
<dbReference type="InterPro" id="IPR011990">
    <property type="entry name" value="TPR-like_helical_dom_sf"/>
</dbReference>
<reference evidence="3 4" key="1">
    <citation type="submission" date="2019-09" db="EMBL/GenBank/DDBJ databases">
        <title>Wenzhouxiangella sp. Genome sequencing and assembly.</title>
        <authorList>
            <person name="Zhang R."/>
        </authorList>
    </citation>
    <scope>NUCLEOTIDE SEQUENCE [LARGE SCALE GENOMIC DNA]</scope>
    <source>
        <strain evidence="3 4">W260</strain>
    </source>
</reference>
<dbReference type="SUPFAM" id="SSF48452">
    <property type="entry name" value="TPR-like"/>
    <property type="match status" value="1"/>
</dbReference>
<sequence length="734" mass="81022">MGDQQSFFSAVMGELTRRKVLRTMGGYAVAVFVVLQLMDAAVEPLRLPEWFPTLVVLALILGFPIVFVLAWQFDLTGKGVRMTESARLLRPGQTLALFSFMLVATGALGLGFYQYYSGVFEDATSAPAAETQVAHDYSAPENSIAVLPFVDMSAGGDQAYLSDGMAEEILNLLAGVEGLRVAARTSSFAFRGAEEDISRIGRALNVRSVLEGSIRTSGNKIRLTAQLIDVESGFHIWSKNYDAELDDVFAMQDEVASAIAGELVDSFDGLAVSPATRPTNLAAFEAYRTGRLHWWRRSPSELQQAIQLFADALAQDAQFAPAYAGMADSYILLSMYGNLDPIEAVETALGYIDKALAIDPESAEAFAALGLARSEIDQLDAAESALRQAIRLDEDYIPARLWLSTLLGQQGRVQEQSVVLREAMTLDPLNELLVLNYAFNLDKLGRADEALEVVGSLLQIRPDSTTLLRSLSGLAMGNGRLVEAWEYASRAYDLDPDNPVIAQQLASTWIELGETDRAEALLQEAMSAAADNMDLKAQYLNLLYIEHRLEEAERVVQEMFGPEVDQLPENFQRQYHFQMGLIRMIADDMDRALAEFEQALAPDTGHLSDGDELFTLGMVAYLQQLAGNEAEANRRVEQAERWARRARINGLDGSNLYYSESILSLLRGNEEQAITSLEEAYNRGWRQAWVLDLDGRLDPLRQHAGFIALAQRIRDDVASARREVLDLAMPLVSS</sequence>
<dbReference type="Gene3D" id="3.40.50.10070">
    <property type="entry name" value="TolB, N-terminal domain"/>
    <property type="match status" value="1"/>
</dbReference>
<proteinExistence type="predicted"/>
<name>A0A5N0TA07_9GAMM</name>
<dbReference type="PANTHER" id="PTHR12558">
    <property type="entry name" value="CELL DIVISION CYCLE 16,23,27"/>
    <property type="match status" value="1"/>
</dbReference>
<feature type="transmembrane region" description="Helical" evidence="2">
    <location>
        <begin position="20"/>
        <end position="38"/>
    </location>
</feature>
<keyword evidence="2" id="KW-1133">Transmembrane helix</keyword>
<dbReference type="Pfam" id="PF14559">
    <property type="entry name" value="TPR_19"/>
    <property type="match status" value="1"/>
</dbReference>
<keyword evidence="2" id="KW-0812">Transmembrane</keyword>
<evidence type="ECO:0000313" key="4">
    <source>
        <dbReference type="Proteomes" id="UP000325372"/>
    </source>
</evidence>
<dbReference type="InterPro" id="IPR019734">
    <property type="entry name" value="TPR_rpt"/>
</dbReference>
<feature type="transmembrane region" description="Helical" evidence="2">
    <location>
        <begin position="50"/>
        <end position="73"/>
    </location>
</feature>
<gene>
    <name evidence="3" type="ORF">F3N42_08120</name>
</gene>
<dbReference type="AlphaFoldDB" id="A0A5N0TA07"/>
<feature type="repeat" description="TPR" evidence="1">
    <location>
        <begin position="363"/>
        <end position="396"/>
    </location>
</feature>
<feature type="transmembrane region" description="Helical" evidence="2">
    <location>
        <begin position="94"/>
        <end position="116"/>
    </location>
</feature>
<keyword evidence="4" id="KW-1185">Reference proteome</keyword>
<dbReference type="Pfam" id="PF13181">
    <property type="entry name" value="TPR_8"/>
    <property type="match status" value="1"/>
</dbReference>
<keyword evidence="2" id="KW-0472">Membrane</keyword>
<accession>A0A5N0TA07</accession>
<dbReference type="EMBL" id="VYXP01000005">
    <property type="protein sequence ID" value="KAA9131284.1"/>
    <property type="molecule type" value="Genomic_DNA"/>
</dbReference>
<dbReference type="Gene3D" id="1.25.40.10">
    <property type="entry name" value="Tetratricopeptide repeat domain"/>
    <property type="match status" value="2"/>
</dbReference>
<dbReference type="Proteomes" id="UP000325372">
    <property type="component" value="Unassembled WGS sequence"/>
</dbReference>
<keyword evidence="1" id="KW-0802">TPR repeat</keyword>
<protein>
    <submittedName>
        <fullName evidence="3">Tetratricopeptide repeat protein</fullName>
    </submittedName>
</protein>
<comment type="caution">
    <text evidence="3">The sequence shown here is derived from an EMBL/GenBank/DDBJ whole genome shotgun (WGS) entry which is preliminary data.</text>
</comment>
<dbReference type="PROSITE" id="PS50005">
    <property type="entry name" value="TPR"/>
    <property type="match status" value="1"/>
</dbReference>
<evidence type="ECO:0000256" key="2">
    <source>
        <dbReference type="SAM" id="Phobius"/>
    </source>
</evidence>
<dbReference type="SMART" id="SM00028">
    <property type="entry name" value="TPR"/>
    <property type="match status" value="5"/>
</dbReference>
<evidence type="ECO:0000256" key="1">
    <source>
        <dbReference type="PROSITE-ProRule" id="PRU00339"/>
    </source>
</evidence>
<dbReference type="RefSeq" id="WP_150863934.1">
    <property type="nucleotide sequence ID" value="NZ_VYXP01000005.1"/>
</dbReference>